<feature type="compositionally biased region" description="Low complexity" evidence="4">
    <location>
        <begin position="25"/>
        <end position="57"/>
    </location>
</feature>
<dbReference type="InterPro" id="IPR006311">
    <property type="entry name" value="TAT_signal"/>
</dbReference>
<name>D1C8I0_SPHTD</name>
<dbReference type="SUPFAM" id="SSF53850">
    <property type="entry name" value="Periplasmic binding protein-like II"/>
    <property type="match status" value="1"/>
</dbReference>
<dbReference type="EMBL" id="CP001824">
    <property type="protein sequence ID" value="ACZ40123.1"/>
    <property type="molecule type" value="Genomic_DNA"/>
</dbReference>
<dbReference type="Gene3D" id="3.40.190.10">
    <property type="entry name" value="Periplasmic binding protein-like II"/>
    <property type="match status" value="2"/>
</dbReference>
<dbReference type="HOGENOM" id="CLU_028871_7_0_0"/>
<evidence type="ECO:0000313" key="7">
    <source>
        <dbReference type="EMBL" id="ACZ40123.1"/>
    </source>
</evidence>
<comment type="similarity">
    <text evidence="2">Belongs to the bacterial solute-binding protein SsuA/TauA family.</text>
</comment>
<reference evidence="8" key="1">
    <citation type="submission" date="2009-11" db="EMBL/GenBank/DDBJ databases">
        <title>The complete chromosome 2 of Sphaerobacter thermophilus DSM 20745.</title>
        <authorList>
            <person name="Lucas S."/>
            <person name="Copeland A."/>
            <person name="Lapidus A."/>
            <person name="Glavina del Rio T."/>
            <person name="Dalin E."/>
            <person name="Tice H."/>
            <person name="Bruce D."/>
            <person name="Goodwin L."/>
            <person name="Pitluck S."/>
            <person name="Kyrpides N."/>
            <person name="Mavromatis K."/>
            <person name="Ivanova N."/>
            <person name="Mikhailova N."/>
            <person name="LaButti K.M."/>
            <person name="Clum A."/>
            <person name="Sun H.I."/>
            <person name="Brettin T."/>
            <person name="Detter J.C."/>
            <person name="Han C."/>
            <person name="Larimer F."/>
            <person name="Land M."/>
            <person name="Hauser L."/>
            <person name="Markowitz V."/>
            <person name="Cheng J.F."/>
            <person name="Hugenholtz P."/>
            <person name="Woyke T."/>
            <person name="Wu D."/>
            <person name="Steenblock K."/>
            <person name="Schneider S."/>
            <person name="Pukall R."/>
            <person name="Goeker M."/>
            <person name="Klenk H.P."/>
            <person name="Eisen J.A."/>
        </authorList>
    </citation>
    <scope>NUCLEOTIDE SEQUENCE [LARGE SCALE GENOMIC DNA]</scope>
    <source>
        <strain evidence="8">ATCC 49802 / DSM 20745 / S 6022</strain>
    </source>
</reference>
<evidence type="ECO:0000256" key="3">
    <source>
        <dbReference type="ARBA" id="ARBA00022729"/>
    </source>
</evidence>
<dbReference type="AlphaFoldDB" id="D1C8I0"/>
<dbReference type="InterPro" id="IPR015168">
    <property type="entry name" value="SsuA/THI5"/>
</dbReference>
<comment type="subcellular location">
    <subcellularLocation>
        <location evidence="1">Periplasm</location>
    </subcellularLocation>
</comment>
<protein>
    <submittedName>
        <fullName evidence="7">ABC-type nitrate/sulfonate/bicarbonate transport systems periplasmic components-like protein</fullName>
    </submittedName>
</protein>
<dbReference type="RefSeq" id="WP_012873161.1">
    <property type="nucleotide sequence ID" value="NC_013524.1"/>
</dbReference>
<dbReference type="PROSITE" id="PS51318">
    <property type="entry name" value="TAT"/>
    <property type="match status" value="1"/>
</dbReference>
<feature type="region of interest" description="Disordered" evidence="4">
    <location>
        <begin position="25"/>
        <end position="73"/>
    </location>
</feature>
<evidence type="ECO:0000256" key="4">
    <source>
        <dbReference type="SAM" id="MobiDB-lite"/>
    </source>
</evidence>
<dbReference type="GO" id="GO:0042597">
    <property type="term" value="C:periplasmic space"/>
    <property type="evidence" value="ECO:0007669"/>
    <property type="project" value="UniProtKB-SubCell"/>
</dbReference>
<dbReference type="PANTHER" id="PTHR30024:SF47">
    <property type="entry name" value="TAURINE-BINDING PERIPLASMIC PROTEIN"/>
    <property type="match status" value="1"/>
</dbReference>
<reference evidence="7 8" key="2">
    <citation type="journal article" date="2010" name="Stand. Genomic Sci.">
        <title>Complete genome sequence of Desulfohalobium retbaense type strain (HR(100)).</title>
        <authorList>
            <person name="Spring S."/>
            <person name="Nolan M."/>
            <person name="Lapidus A."/>
            <person name="Glavina Del Rio T."/>
            <person name="Copeland A."/>
            <person name="Tice H."/>
            <person name="Cheng J.F."/>
            <person name="Lucas S."/>
            <person name="Land M."/>
            <person name="Chen F."/>
            <person name="Bruce D."/>
            <person name="Goodwin L."/>
            <person name="Pitluck S."/>
            <person name="Ivanova N."/>
            <person name="Mavromatis K."/>
            <person name="Mikhailova N."/>
            <person name="Pati A."/>
            <person name="Chen A."/>
            <person name="Palaniappan K."/>
            <person name="Hauser L."/>
            <person name="Chang Y.J."/>
            <person name="Jeffries C.D."/>
            <person name="Munk C."/>
            <person name="Kiss H."/>
            <person name="Chain P."/>
            <person name="Han C."/>
            <person name="Brettin T."/>
            <person name="Detter J.C."/>
            <person name="Schuler E."/>
            <person name="Goker M."/>
            <person name="Rohde M."/>
            <person name="Bristow J."/>
            <person name="Eisen J.A."/>
            <person name="Markowitz V."/>
            <person name="Hugenholtz P."/>
            <person name="Kyrpides N.C."/>
            <person name="Klenk H.P."/>
        </authorList>
    </citation>
    <scope>NUCLEOTIDE SEQUENCE [LARGE SCALE GENOMIC DNA]</scope>
    <source>
        <strain evidence="8">ATCC 49802 / DSM 20745 / S 6022</strain>
    </source>
</reference>
<accession>D1C8I0</accession>
<dbReference type="OrthoDB" id="9815602at2"/>
<dbReference type="eggNOG" id="COG0715">
    <property type="taxonomic scope" value="Bacteria"/>
</dbReference>
<sequence length="388" mass="41244">MPRRLTRRSFLALWGGALAGGLLAACGGGEPTPEAPASNPTSAPEPTPASASSDASPAPDPTPTPAATPTVQQATRTLRVTTIGAVSGAGIFIAMEEGYFLEVGIEIELDTAARTAGETIPLLSTQQLDISGGSFSAALLNAVAQGVRVPAVATKGSLSRGFGFHAIGVPKHLYDDGTITTVADLRGRRFAVTNDSGIDILEAQRVLESGGLTLDDVEIVVMRVPDMPVALQNEAIHAAELVEPTAAIAIDQLGVAAPLLRGDSLVDVIGDDFPIAGIFFGPHIADDRDLAVRWMVAYLRGLQFYNDGLQDPDQRRRVIEILKLYTPVQDDALFDRMVWPGLRADGRFDTAPLEQVQEVWLARGAIEQTVPVDQLVDFSYIDEAMQQL</sequence>
<dbReference type="Proteomes" id="UP000002027">
    <property type="component" value="Chromosome 2"/>
</dbReference>
<evidence type="ECO:0000256" key="2">
    <source>
        <dbReference type="ARBA" id="ARBA00010742"/>
    </source>
</evidence>
<keyword evidence="3 5" id="KW-0732">Signal</keyword>
<feature type="signal peptide" evidence="5">
    <location>
        <begin position="1"/>
        <end position="24"/>
    </location>
</feature>
<evidence type="ECO:0000256" key="1">
    <source>
        <dbReference type="ARBA" id="ARBA00004418"/>
    </source>
</evidence>
<keyword evidence="8" id="KW-1185">Reference proteome</keyword>
<feature type="chain" id="PRO_5003021136" evidence="5">
    <location>
        <begin position="25"/>
        <end position="388"/>
    </location>
</feature>
<evidence type="ECO:0000256" key="5">
    <source>
        <dbReference type="SAM" id="SignalP"/>
    </source>
</evidence>
<gene>
    <name evidence="7" type="ordered locus">Sthe_2709</name>
</gene>
<feature type="domain" description="SsuA/THI5-like" evidence="6">
    <location>
        <begin position="89"/>
        <end position="303"/>
    </location>
</feature>
<proteinExistence type="inferred from homology"/>
<dbReference type="KEGG" id="sti:Sthe_2709"/>
<dbReference type="STRING" id="479434.Sthe_2709"/>
<dbReference type="GO" id="GO:0042918">
    <property type="term" value="P:alkanesulfonate transmembrane transport"/>
    <property type="evidence" value="ECO:0007669"/>
    <property type="project" value="TreeGrafter"/>
</dbReference>
<evidence type="ECO:0000259" key="6">
    <source>
        <dbReference type="Pfam" id="PF09084"/>
    </source>
</evidence>
<dbReference type="InParanoid" id="D1C8I0"/>
<dbReference type="Pfam" id="PF09084">
    <property type="entry name" value="NMT1"/>
    <property type="match status" value="1"/>
</dbReference>
<evidence type="ECO:0000313" key="8">
    <source>
        <dbReference type="Proteomes" id="UP000002027"/>
    </source>
</evidence>
<dbReference type="PANTHER" id="PTHR30024">
    <property type="entry name" value="ALIPHATIC SULFONATES-BINDING PROTEIN-RELATED"/>
    <property type="match status" value="1"/>
</dbReference>
<organism evidence="7 8">
    <name type="scientific">Sphaerobacter thermophilus (strain ATCC 49802 / DSM 20745 / KCCM 41009 / NCIMB 13125 / S 6022)</name>
    <dbReference type="NCBI Taxonomy" id="479434"/>
    <lineage>
        <taxon>Bacteria</taxon>
        <taxon>Pseudomonadati</taxon>
        <taxon>Thermomicrobiota</taxon>
        <taxon>Thermomicrobia</taxon>
        <taxon>Sphaerobacterales</taxon>
        <taxon>Sphaerobacterineae</taxon>
        <taxon>Sphaerobacteraceae</taxon>
        <taxon>Sphaerobacter</taxon>
    </lineage>
</organism>
<dbReference type="PROSITE" id="PS51257">
    <property type="entry name" value="PROKAR_LIPOPROTEIN"/>
    <property type="match status" value="1"/>
</dbReference>